<dbReference type="Proteomes" id="UP000263094">
    <property type="component" value="Unassembled WGS sequence"/>
</dbReference>
<keyword evidence="1" id="KW-0812">Transmembrane</keyword>
<dbReference type="PANTHER" id="PTHR40040">
    <property type="entry name" value="SMALL HYDROPHOBIC PROTEIN-RELATED"/>
    <property type="match status" value="1"/>
</dbReference>
<evidence type="ECO:0000256" key="1">
    <source>
        <dbReference type="SAM" id="Phobius"/>
    </source>
</evidence>
<organism evidence="2 3">
    <name type="scientific">Streptomyces triticagri</name>
    <dbReference type="NCBI Taxonomy" id="2293568"/>
    <lineage>
        <taxon>Bacteria</taxon>
        <taxon>Bacillati</taxon>
        <taxon>Actinomycetota</taxon>
        <taxon>Actinomycetes</taxon>
        <taxon>Kitasatosporales</taxon>
        <taxon>Streptomycetaceae</taxon>
        <taxon>Streptomyces</taxon>
    </lineage>
</organism>
<keyword evidence="3" id="KW-1185">Reference proteome</keyword>
<dbReference type="PANTHER" id="PTHR40040:SF1">
    <property type="entry name" value="MEMBRANE PROTEIN"/>
    <property type="match status" value="1"/>
</dbReference>
<accession>A0A372LVE6</accession>
<dbReference type="OrthoDB" id="4288664at2"/>
<dbReference type="AlphaFoldDB" id="A0A372LVE6"/>
<dbReference type="RefSeq" id="WP_128559636.1">
    <property type="nucleotide sequence ID" value="NZ_QUAK01000234.1"/>
</dbReference>
<protein>
    <submittedName>
        <fullName evidence="2">DUF4190 domain-containing protein</fullName>
    </submittedName>
</protein>
<feature type="transmembrane region" description="Helical" evidence="1">
    <location>
        <begin position="28"/>
        <end position="57"/>
    </location>
</feature>
<comment type="caution">
    <text evidence="2">The sequence shown here is derived from an EMBL/GenBank/DDBJ whole genome shotgun (WGS) entry which is preliminary data.</text>
</comment>
<evidence type="ECO:0000313" key="3">
    <source>
        <dbReference type="Proteomes" id="UP000263094"/>
    </source>
</evidence>
<dbReference type="EMBL" id="QUAK01000234">
    <property type="protein sequence ID" value="RFU82652.1"/>
    <property type="molecule type" value="Genomic_DNA"/>
</dbReference>
<name>A0A372LVE6_9ACTN</name>
<reference evidence="2 3" key="1">
    <citation type="submission" date="2018-08" db="EMBL/GenBank/DDBJ databases">
        <title>Isolation, diversity and antifungal activity of Actinobacteria from wheat.</title>
        <authorList>
            <person name="Han C."/>
        </authorList>
    </citation>
    <scope>NUCLEOTIDE SEQUENCE [LARGE SCALE GENOMIC DNA]</scope>
    <source>
        <strain evidence="2 3">NEAU-YY421</strain>
    </source>
</reference>
<dbReference type="InterPro" id="IPR055338">
    <property type="entry name" value="YqfX-like"/>
</dbReference>
<evidence type="ECO:0000313" key="2">
    <source>
        <dbReference type="EMBL" id="RFU82652.1"/>
    </source>
</evidence>
<gene>
    <name evidence="2" type="ORF">DY218_31950</name>
</gene>
<keyword evidence="1" id="KW-1133">Transmembrane helix</keyword>
<sequence length="99" mass="9985">MTGTTESTATAPVSAAPTTRARRAANDYAVASFVTGLTGLLVFNLFLGPCALIFGTLALTRGTSRRGRAWLGIALGVADLVVLAALTAANGTLSWSTAG</sequence>
<feature type="transmembrane region" description="Helical" evidence="1">
    <location>
        <begin position="69"/>
        <end position="89"/>
    </location>
</feature>
<proteinExistence type="predicted"/>
<keyword evidence="1" id="KW-0472">Membrane</keyword>